<dbReference type="PANTHER" id="PTHR12117">
    <property type="entry name" value="HISTONE ACETYLTRANSFERASE COMPLEX"/>
    <property type="match status" value="1"/>
</dbReference>
<reference evidence="2 3" key="1">
    <citation type="submission" date="2017-02" db="EMBL/GenBank/DDBJ databases">
        <authorList>
            <person name="Peterson S.W."/>
        </authorList>
    </citation>
    <scope>NUCLEOTIDE SEQUENCE [LARGE SCALE GENOMIC DNA]</scope>
    <source>
        <strain evidence="2 3">DSM 25262</strain>
    </source>
</reference>
<evidence type="ECO:0000313" key="2">
    <source>
        <dbReference type="EMBL" id="SKC82481.1"/>
    </source>
</evidence>
<proteinExistence type="predicted"/>
<dbReference type="InterPro" id="IPR044862">
    <property type="entry name" value="Pro_4_hyd_alph_FE2OG_OXY"/>
</dbReference>
<gene>
    <name evidence="2" type="ORF">SAMN05660236_4195</name>
</gene>
<accession>A0A1T5M2J5</accession>
<protein>
    <submittedName>
        <fullName evidence="2">Proline 4-hydroxylase (Includes Rps23 Pro-64 3,4-dihydroxylase Tpa1), contains SM-20 domain</fullName>
    </submittedName>
</protein>
<dbReference type="PANTHER" id="PTHR12117:SF0">
    <property type="entry name" value="PROLYL 3-HYDROXYLASE OGFOD1"/>
    <property type="match status" value="1"/>
</dbReference>
<dbReference type="EMBL" id="FUZU01000003">
    <property type="protein sequence ID" value="SKC82481.1"/>
    <property type="molecule type" value="Genomic_DNA"/>
</dbReference>
<dbReference type="AlphaFoldDB" id="A0A1T5M2J5"/>
<dbReference type="GO" id="GO:0006449">
    <property type="term" value="P:regulation of translational termination"/>
    <property type="evidence" value="ECO:0007669"/>
    <property type="project" value="TreeGrafter"/>
</dbReference>
<dbReference type="GO" id="GO:0005737">
    <property type="term" value="C:cytoplasm"/>
    <property type="evidence" value="ECO:0007669"/>
    <property type="project" value="TreeGrafter"/>
</dbReference>
<dbReference type="Gene3D" id="2.60.120.620">
    <property type="entry name" value="q2cbj1_9rhob like domain"/>
    <property type="match status" value="1"/>
</dbReference>
<evidence type="ECO:0000313" key="3">
    <source>
        <dbReference type="Proteomes" id="UP000190961"/>
    </source>
</evidence>
<dbReference type="RefSeq" id="WP_079688741.1">
    <property type="nucleotide sequence ID" value="NZ_FUZU01000003.1"/>
</dbReference>
<evidence type="ECO:0000259" key="1">
    <source>
        <dbReference type="Pfam" id="PF13640"/>
    </source>
</evidence>
<dbReference type="GO" id="GO:0031543">
    <property type="term" value="F:peptidyl-proline dioxygenase activity"/>
    <property type="evidence" value="ECO:0007669"/>
    <property type="project" value="TreeGrafter"/>
</dbReference>
<sequence>MKFINMTVDELHRLAKRKSEEYKTADPFPNIYFDNFFNDERLSEILTEFPDMSKKPDLKFEDTNQIKLASKGEYRFGEETKEFMHFLNSQPFLEFLSTLTGIDALIPDPYFDGGGCHQIMPGGLLKIHADFNKNKLTNLDRRLNVLVYLNKDWHEEWGGYFELWDTEMKHSIKKILPVFNRMAIFTTTDFSFHGHPDALKCPPERSRKSLALYYYTNGRPASEINSGLESHSTLFKARPHIDKSRISVKEIVKQITPPILYNAAKKITK</sequence>
<organism evidence="2 3">
    <name type="scientific">Ohtaekwangia koreensis</name>
    <dbReference type="NCBI Taxonomy" id="688867"/>
    <lineage>
        <taxon>Bacteria</taxon>
        <taxon>Pseudomonadati</taxon>
        <taxon>Bacteroidota</taxon>
        <taxon>Cytophagia</taxon>
        <taxon>Cytophagales</taxon>
        <taxon>Fulvivirgaceae</taxon>
        <taxon>Ohtaekwangia</taxon>
    </lineage>
</organism>
<feature type="domain" description="Prolyl 4-hydroxylase alpha subunit Fe(2+) 2OG dioxygenase" evidence="1">
    <location>
        <begin position="117"/>
        <end position="215"/>
    </location>
</feature>
<dbReference type="InterPro" id="IPR051842">
    <property type="entry name" value="uS12_prolyl_hydroxylase"/>
</dbReference>
<keyword evidence="3" id="KW-1185">Reference proteome</keyword>
<dbReference type="Pfam" id="PF13640">
    <property type="entry name" value="2OG-FeII_Oxy_3"/>
    <property type="match status" value="1"/>
</dbReference>
<dbReference type="Proteomes" id="UP000190961">
    <property type="component" value="Unassembled WGS sequence"/>
</dbReference>
<name>A0A1T5M2J5_9BACT</name>
<dbReference type="STRING" id="688867.SAMN05660236_4195"/>